<accession>A0A392W507</accession>
<reference evidence="1 2" key="1">
    <citation type="journal article" date="2018" name="Front. Plant Sci.">
        <title>Red Clover (Trifolium pratense) and Zigzag Clover (T. medium) - A Picture of Genomic Similarities and Differences.</title>
        <authorList>
            <person name="Dluhosova J."/>
            <person name="Istvanek J."/>
            <person name="Nedelnik J."/>
            <person name="Repkova J."/>
        </authorList>
    </citation>
    <scope>NUCLEOTIDE SEQUENCE [LARGE SCALE GENOMIC DNA]</scope>
    <source>
        <strain evidence="2">cv. 10/8</strain>
        <tissue evidence="1">Leaf</tissue>
    </source>
</reference>
<dbReference type="EMBL" id="LXQA011337610">
    <property type="protein sequence ID" value="MCI93750.1"/>
    <property type="molecule type" value="Genomic_DNA"/>
</dbReference>
<feature type="non-terminal residue" evidence="1">
    <location>
        <position position="1"/>
    </location>
</feature>
<name>A0A392W507_9FABA</name>
<keyword evidence="2" id="KW-1185">Reference proteome</keyword>
<sequence>HHEENSTADDEDVLEEENAVRQKLTQGVVDANVAVQVHGIVKTYPGTFS</sequence>
<dbReference type="AlphaFoldDB" id="A0A392W507"/>
<dbReference type="Proteomes" id="UP000265520">
    <property type="component" value="Unassembled WGS sequence"/>
</dbReference>
<feature type="non-terminal residue" evidence="1">
    <location>
        <position position="49"/>
    </location>
</feature>
<organism evidence="1 2">
    <name type="scientific">Trifolium medium</name>
    <dbReference type="NCBI Taxonomy" id="97028"/>
    <lineage>
        <taxon>Eukaryota</taxon>
        <taxon>Viridiplantae</taxon>
        <taxon>Streptophyta</taxon>
        <taxon>Embryophyta</taxon>
        <taxon>Tracheophyta</taxon>
        <taxon>Spermatophyta</taxon>
        <taxon>Magnoliopsida</taxon>
        <taxon>eudicotyledons</taxon>
        <taxon>Gunneridae</taxon>
        <taxon>Pentapetalae</taxon>
        <taxon>rosids</taxon>
        <taxon>fabids</taxon>
        <taxon>Fabales</taxon>
        <taxon>Fabaceae</taxon>
        <taxon>Papilionoideae</taxon>
        <taxon>50 kb inversion clade</taxon>
        <taxon>NPAAA clade</taxon>
        <taxon>Hologalegina</taxon>
        <taxon>IRL clade</taxon>
        <taxon>Trifolieae</taxon>
        <taxon>Trifolium</taxon>
    </lineage>
</organism>
<evidence type="ECO:0000313" key="2">
    <source>
        <dbReference type="Proteomes" id="UP000265520"/>
    </source>
</evidence>
<comment type="caution">
    <text evidence="1">The sequence shown here is derived from an EMBL/GenBank/DDBJ whole genome shotgun (WGS) entry which is preliminary data.</text>
</comment>
<proteinExistence type="predicted"/>
<evidence type="ECO:0000313" key="1">
    <source>
        <dbReference type="EMBL" id="MCI93750.1"/>
    </source>
</evidence>
<protein>
    <submittedName>
        <fullName evidence="1">ABC transporter A family member 2-like</fullName>
    </submittedName>
</protein>